<evidence type="ECO:0000313" key="3">
    <source>
        <dbReference type="Proteomes" id="UP000596742"/>
    </source>
</evidence>
<feature type="signal peptide" evidence="1">
    <location>
        <begin position="1"/>
        <end position="16"/>
    </location>
</feature>
<evidence type="ECO:0000313" key="2">
    <source>
        <dbReference type="EMBL" id="VDI00433.1"/>
    </source>
</evidence>
<keyword evidence="3" id="KW-1185">Reference proteome</keyword>
<gene>
    <name evidence="2" type="ORF">MGAL_10B053248</name>
</gene>
<protein>
    <submittedName>
        <fullName evidence="2">Uncharacterized protein</fullName>
    </submittedName>
</protein>
<feature type="chain" id="PRO_5032912556" evidence="1">
    <location>
        <begin position="17"/>
        <end position="91"/>
    </location>
</feature>
<comment type="caution">
    <text evidence="2">The sequence shown here is derived from an EMBL/GenBank/DDBJ whole genome shotgun (WGS) entry which is preliminary data.</text>
</comment>
<keyword evidence="1" id="KW-0732">Signal</keyword>
<evidence type="ECO:0000256" key="1">
    <source>
        <dbReference type="SAM" id="SignalP"/>
    </source>
</evidence>
<name>A0A8B6C6X4_MYTGA</name>
<dbReference type="AlphaFoldDB" id="A0A8B6C6X4"/>
<sequence>MMLTLLLVSLVASVAAIGKGGPLLGGLVSGGVNGPLIGGSGIIGGSGGIVSGGGLLLNTGGLGGLGGLVGGLNTGLVGGGQPRFSTLIFTC</sequence>
<dbReference type="Proteomes" id="UP000596742">
    <property type="component" value="Unassembled WGS sequence"/>
</dbReference>
<accession>A0A8B6C6X4</accession>
<dbReference type="EMBL" id="UYJE01001232">
    <property type="protein sequence ID" value="VDI00433.1"/>
    <property type="molecule type" value="Genomic_DNA"/>
</dbReference>
<reference evidence="2" key="1">
    <citation type="submission" date="2018-11" db="EMBL/GenBank/DDBJ databases">
        <authorList>
            <person name="Alioto T."/>
            <person name="Alioto T."/>
        </authorList>
    </citation>
    <scope>NUCLEOTIDE SEQUENCE</scope>
</reference>
<organism evidence="2 3">
    <name type="scientific">Mytilus galloprovincialis</name>
    <name type="common">Mediterranean mussel</name>
    <dbReference type="NCBI Taxonomy" id="29158"/>
    <lineage>
        <taxon>Eukaryota</taxon>
        <taxon>Metazoa</taxon>
        <taxon>Spiralia</taxon>
        <taxon>Lophotrochozoa</taxon>
        <taxon>Mollusca</taxon>
        <taxon>Bivalvia</taxon>
        <taxon>Autobranchia</taxon>
        <taxon>Pteriomorphia</taxon>
        <taxon>Mytilida</taxon>
        <taxon>Mytiloidea</taxon>
        <taxon>Mytilidae</taxon>
        <taxon>Mytilinae</taxon>
        <taxon>Mytilus</taxon>
    </lineage>
</organism>
<proteinExistence type="predicted"/>